<dbReference type="EMBL" id="BFAD01000001">
    <property type="protein sequence ID" value="GBE78590.1"/>
    <property type="molecule type" value="Genomic_DNA"/>
</dbReference>
<keyword evidence="9" id="KW-0472">Membrane</keyword>
<feature type="binding site" description="axial binding residue" evidence="8">
    <location>
        <position position="510"/>
    </location>
    <ligand>
        <name>heme</name>
        <dbReference type="ChEBI" id="CHEBI:30413"/>
    </ligand>
    <ligandPart>
        <name>Fe</name>
        <dbReference type="ChEBI" id="CHEBI:18248"/>
    </ligandPart>
</feature>
<keyword evidence="7" id="KW-0503">Monooxygenase</keyword>
<sequence length="583" mass="66696">MFSEMDYRTRFFLGLLESLFPPFITTYISLSVARHARFDALAVVIYVLSPCVWISLKAWYTTWTNDRRARQLGARIIPRARGKWPGNIDIMFRFARDLRHGYVLESMGNLLDEYGCDTLNTRILWKDNFLTRDNLHMQAMHSTNFDLFERGPEQFHTMGTFLGRGIFVTDGLPWKKNRALIRPFLSRERVSDFEILAKHAEKTLAILADAAESQQPIDLQDLFLRFTLDAGAEFILGFYPDSLSGPRPVPYKARIGAKGSTIDDEFGTFAQAFEEVQVTISMRWRLNAFWPLYELFGDRTLPSVNTIMMWVKPIVTKALEGKKRADEQGATLNREERTLLDSLVESTDDEETVRYGLLNVMMAARDTTAGLLTYTMYFLTQHPNVTKRLLDEVIAVCGPFGNPTQATIRKLTYMTAVLNETLRLYPGAPLGIRHSIKEVLLPSSDGGPPLYLPAKSRMTWMTLHLHRRKDLWGEDSETFDPERWLDPKRIAHYQQDPSVFVPFLSGPRMCPGQAFALTEASFMLCKLLQRFSKFELVPEAIPRGAEPPEAWKAGKGRKAFEKIWPGTAFTIYVKGGMWARLGR</sequence>
<dbReference type="InterPro" id="IPR002401">
    <property type="entry name" value="Cyt_P450_E_grp-I"/>
</dbReference>
<feature type="transmembrane region" description="Helical" evidence="9">
    <location>
        <begin position="12"/>
        <end position="33"/>
    </location>
</feature>
<protein>
    <submittedName>
        <fullName evidence="10">Cytochrome P450 52A13</fullName>
    </submittedName>
</protein>
<dbReference type="OrthoDB" id="1470350at2759"/>
<keyword evidence="9" id="KW-1133">Transmembrane helix</keyword>
<dbReference type="GO" id="GO:0016705">
    <property type="term" value="F:oxidoreductase activity, acting on paired donors, with incorporation or reduction of molecular oxygen"/>
    <property type="evidence" value="ECO:0007669"/>
    <property type="project" value="InterPro"/>
</dbReference>
<keyword evidence="5" id="KW-0560">Oxidoreductase</keyword>
<dbReference type="InterPro" id="IPR036396">
    <property type="entry name" value="Cyt_P450_sf"/>
</dbReference>
<gene>
    <name evidence="10" type="ORF">SCP_0114790</name>
</gene>
<evidence type="ECO:0000313" key="10">
    <source>
        <dbReference type="EMBL" id="GBE78590.1"/>
    </source>
</evidence>
<reference evidence="10 11" key="1">
    <citation type="journal article" date="2018" name="Sci. Rep.">
        <title>Genome sequence of the cauliflower mushroom Sparassis crispa (Hanabiratake) and its association with beneficial usage.</title>
        <authorList>
            <person name="Kiyama R."/>
            <person name="Furutani Y."/>
            <person name="Kawaguchi K."/>
            <person name="Nakanishi T."/>
        </authorList>
    </citation>
    <scope>NUCLEOTIDE SEQUENCE [LARGE SCALE GENOMIC DNA]</scope>
</reference>
<dbReference type="InParanoid" id="A0A401G8T4"/>
<evidence type="ECO:0000256" key="8">
    <source>
        <dbReference type="PIRSR" id="PIRSR602401-1"/>
    </source>
</evidence>
<evidence type="ECO:0000256" key="1">
    <source>
        <dbReference type="ARBA" id="ARBA00001971"/>
    </source>
</evidence>
<evidence type="ECO:0000256" key="4">
    <source>
        <dbReference type="ARBA" id="ARBA00022723"/>
    </source>
</evidence>
<evidence type="ECO:0000313" key="11">
    <source>
        <dbReference type="Proteomes" id="UP000287166"/>
    </source>
</evidence>
<evidence type="ECO:0000256" key="5">
    <source>
        <dbReference type="ARBA" id="ARBA00023002"/>
    </source>
</evidence>
<evidence type="ECO:0000256" key="3">
    <source>
        <dbReference type="ARBA" id="ARBA00022617"/>
    </source>
</evidence>
<keyword evidence="6 8" id="KW-0408">Iron</keyword>
<dbReference type="GO" id="GO:0005506">
    <property type="term" value="F:iron ion binding"/>
    <property type="evidence" value="ECO:0007669"/>
    <property type="project" value="InterPro"/>
</dbReference>
<dbReference type="Pfam" id="PF00067">
    <property type="entry name" value="p450"/>
    <property type="match status" value="1"/>
</dbReference>
<organism evidence="10 11">
    <name type="scientific">Sparassis crispa</name>
    <dbReference type="NCBI Taxonomy" id="139825"/>
    <lineage>
        <taxon>Eukaryota</taxon>
        <taxon>Fungi</taxon>
        <taxon>Dikarya</taxon>
        <taxon>Basidiomycota</taxon>
        <taxon>Agaricomycotina</taxon>
        <taxon>Agaricomycetes</taxon>
        <taxon>Polyporales</taxon>
        <taxon>Sparassidaceae</taxon>
        <taxon>Sparassis</taxon>
    </lineage>
</organism>
<dbReference type="AlphaFoldDB" id="A0A401G8T4"/>
<proteinExistence type="inferred from homology"/>
<keyword evidence="9" id="KW-0812">Transmembrane</keyword>
<dbReference type="GO" id="GO:0004497">
    <property type="term" value="F:monooxygenase activity"/>
    <property type="evidence" value="ECO:0007669"/>
    <property type="project" value="UniProtKB-KW"/>
</dbReference>
<keyword evidence="11" id="KW-1185">Reference proteome</keyword>
<evidence type="ECO:0000256" key="9">
    <source>
        <dbReference type="SAM" id="Phobius"/>
    </source>
</evidence>
<dbReference type="Gene3D" id="1.10.630.10">
    <property type="entry name" value="Cytochrome P450"/>
    <property type="match status" value="1"/>
</dbReference>
<dbReference type="PANTHER" id="PTHR24287">
    <property type="entry name" value="P450, PUTATIVE (EUROFUNG)-RELATED"/>
    <property type="match status" value="1"/>
</dbReference>
<dbReference type="InterPro" id="IPR001128">
    <property type="entry name" value="Cyt_P450"/>
</dbReference>
<comment type="similarity">
    <text evidence="2">Belongs to the cytochrome P450 family.</text>
</comment>
<dbReference type="InterPro" id="IPR047146">
    <property type="entry name" value="Cyt_P450_E_CYP52_fungi"/>
</dbReference>
<dbReference type="RefSeq" id="XP_027609503.1">
    <property type="nucleotide sequence ID" value="XM_027753702.1"/>
</dbReference>
<dbReference type="Proteomes" id="UP000287166">
    <property type="component" value="Unassembled WGS sequence"/>
</dbReference>
<keyword evidence="3 8" id="KW-0349">Heme</keyword>
<evidence type="ECO:0000256" key="6">
    <source>
        <dbReference type="ARBA" id="ARBA00023004"/>
    </source>
</evidence>
<name>A0A401G8T4_9APHY</name>
<keyword evidence="4 8" id="KW-0479">Metal-binding</keyword>
<dbReference type="SUPFAM" id="SSF48264">
    <property type="entry name" value="Cytochrome P450"/>
    <property type="match status" value="1"/>
</dbReference>
<dbReference type="PRINTS" id="PR00463">
    <property type="entry name" value="EP450I"/>
</dbReference>
<dbReference type="GeneID" id="38775507"/>
<evidence type="ECO:0000256" key="2">
    <source>
        <dbReference type="ARBA" id="ARBA00010617"/>
    </source>
</evidence>
<dbReference type="GO" id="GO:0020037">
    <property type="term" value="F:heme binding"/>
    <property type="evidence" value="ECO:0007669"/>
    <property type="project" value="InterPro"/>
</dbReference>
<evidence type="ECO:0000256" key="7">
    <source>
        <dbReference type="ARBA" id="ARBA00023033"/>
    </source>
</evidence>
<comment type="cofactor">
    <cofactor evidence="1 8">
        <name>heme</name>
        <dbReference type="ChEBI" id="CHEBI:30413"/>
    </cofactor>
</comment>
<dbReference type="PRINTS" id="PR00385">
    <property type="entry name" value="P450"/>
</dbReference>
<feature type="transmembrane region" description="Helical" evidence="9">
    <location>
        <begin position="40"/>
        <end position="60"/>
    </location>
</feature>
<dbReference type="STRING" id="139825.A0A401G8T4"/>
<comment type="caution">
    <text evidence="10">The sequence shown here is derived from an EMBL/GenBank/DDBJ whole genome shotgun (WGS) entry which is preliminary data.</text>
</comment>
<accession>A0A401G8T4</accession>
<dbReference type="PANTHER" id="PTHR24287:SF1">
    <property type="entry name" value="P450, PUTATIVE (EUROFUNG)-RELATED"/>
    <property type="match status" value="1"/>
</dbReference>